<keyword evidence="8 10" id="KW-0811">Translocation</keyword>
<dbReference type="Pfam" id="PF03911">
    <property type="entry name" value="Sec61_beta"/>
    <property type="match status" value="1"/>
</dbReference>
<evidence type="ECO:0000256" key="6">
    <source>
        <dbReference type="ARBA" id="ARBA00022927"/>
    </source>
</evidence>
<feature type="compositionally biased region" description="Polar residues" evidence="11">
    <location>
        <begin position="30"/>
        <end position="43"/>
    </location>
</feature>
<reference evidence="13 14" key="1">
    <citation type="submission" date="2016-01" db="EMBL/GenBank/DDBJ databases">
        <title>Genome sequence of the yeast Holleya sinecauda.</title>
        <authorList>
            <person name="Dietrich F.S."/>
        </authorList>
    </citation>
    <scope>NUCLEOTIDE SEQUENCE [LARGE SCALE GENOMIC DNA]</scope>
    <source>
        <strain evidence="13 14">ATCC 58844</strain>
    </source>
</reference>
<comment type="subcellular location">
    <subcellularLocation>
        <location evidence="1">Endoplasmic reticulum membrane</location>
        <topology evidence="1">Single-pass membrane protein</topology>
    </subcellularLocation>
</comment>
<keyword evidence="5 10" id="KW-0256">Endoplasmic reticulum</keyword>
<dbReference type="InterPro" id="IPR030671">
    <property type="entry name" value="Sec61-beta/Sbh"/>
</dbReference>
<keyword evidence="14" id="KW-1185">Reference proteome</keyword>
<dbReference type="PIRSF" id="PIRSF006398">
    <property type="entry name" value="Sec61_beta_euk"/>
    <property type="match status" value="1"/>
</dbReference>
<evidence type="ECO:0000256" key="2">
    <source>
        <dbReference type="ARBA" id="ARBA00006103"/>
    </source>
</evidence>
<sequence>MSSPAPPGGQRTLQKRRAAQSAKDKQAKQTPASTRQAGFGGSSSSILKLYTDEANGLRVDPLVVLFMAVGFIFSVIILHVIAKVPGKLF</sequence>
<dbReference type="EMBL" id="CP014243">
    <property type="protein sequence ID" value="AMD19604.1"/>
    <property type="molecule type" value="Genomic_DNA"/>
</dbReference>
<evidence type="ECO:0000256" key="12">
    <source>
        <dbReference type="SAM" id="Phobius"/>
    </source>
</evidence>
<evidence type="ECO:0000256" key="8">
    <source>
        <dbReference type="ARBA" id="ARBA00023010"/>
    </source>
</evidence>
<dbReference type="RefSeq" id="XP_017986600.1">
    <property type="nucleotide sequence ID" value="XM_018131512.1"/>
</dbReference>
<dbReference type="AlphaFoldDB" id="A0A120K1P6"/>
<evidence type="ECO:0000313" key="14">
    <source>
        <dbReference type="Proteomes" id="UP000243052"/>
    </source>
</evidence>
<keyword evidence="9 10" id="KW-0472">Membrane</keyword>
<dbReference type="InterPro" id="IPR016482">
    <property type="entry name" value="SecG/Sec61-beta/Sbh"/>
</dbReference>
<evidence type="ECO:0000256" key="7">
    <source>
        <dbReference type="ARBA" id="ARBA00022989"/>
    </source>
</evidence>
<accession>A0A120K1P6</accession>
<comment type="similarity">
    <text evidence="2 10">Belongs to the SEC61-beta family.</text>
</comment>
<evidence type="ECO:0000313" key="13">
    <source>
        <dbReference type="EMBL" id="AMD19604.1"/>
    </source>
</evidence>
<evidence type="ECO:0000256" key="11">
    <source>
        <dbReference type="SAM" id="MobiDB-lite"/>
    </source>
</evidence>
<evidence type="ECO:0000256" key="3">
    <source>
        <dbReference type="ARBA" id="ARBA00022448"/>
    </source>
</evidence>
<protein>
    <recommendedName>
        <fullName evidence="10">Protein transport protein Sec61 subunit beta</fullName>
    </recommendedName>
</protein>
<dbReference type="OrthoDB" id="5401193at2759"/>
<keyword evidence="4 12" id="KW-0812">Transmembrane</keyword>
<feature type="transmembrane region" description="Helical" evidence="12">
    <location>
        <begin position="62"/>
        <end position="82"/>
    </location>
</feature>
<keyword evidence="6 10" id="KW-0653">Protein transport</keyword>
<name>A0A120K1P6_9SACH</name>
<dbReference type="GO" id="GO:0006886">
    <property type="term" value="P:intracellular protein transport"/>
    <property type="evidence" value="ECO:0007669"/>
    <property type="project" value="InterPro"/>
</dbReference>
<organism evidence="13 14">
    <name type="scientific">Eremothecium sinecaudum</name>
    <dbReference type="NCBI Taxonomy" id="45286"/>
    <lineage>
        <taxon>Eukaryota</taxon>
        <taxon>Fungi</taxon>
        <taxon>Dikarya</taxon>
        <taxon>Ascomycota</taxon>
        <taxon>Saccharomycotina</taxon>
        <taxon>Saccharomycetes</taxon>
        <taxon>Saccharomycetales</taxon>
        <taxon>Saccharomycetaceae</taxon>
        <taxon>Eremothecium</taxon>
    </lineage>
</organism>
<dbReference type="GeneID" id="28722809"/>
<evidence type="ECO:0000256" key="5">
    <source>
        <dbReference type="ARBA" id="ARBA00022824"/>
    </source>
</evidence>
<gene>
    <name evidence="13" type="ORF">AW171_hschr31444</name>
</gene>
<evidence type="ECO:0000256" key="10">
    <source>
        <dbReference type="PIRNR" id="PIRNR006398"/>
    </source>
</evidence>
<dbReference type="GO" id="GO:0005784">
    <property type="term" value="C:Sec61 translocon complex"/>
    <property type="evidence" value="ECO:0007669"/>
    <property type="project" value="UniProtKB-UniRule"/>
</dbReference>
<keyword evidence="7 12" id="KW-1133">Transmembrane helix</keyword>
<keyword evidence="3 10" id="KW-0813">Transport</keyword>
<dbReference type="STRING" id="45286.A0A120K1P6"/>
<proteinExistence type="inferred from homology"/>
<evidence type="ECO:0000256" key="4">
    <source>
        <dbReference type="ARBA" id="ARBA00022692"/>
    </source>
</evidence>
<feature type="region of interest" description="Disordered" evidence="11">
    <location>
        <begin position="1"/>
        <end position="43"/>
    </location>
</feature>
<evidence type="ECO:0000256" key="1">
    <source>
        <dbReference type="ARBA" id="ARBA00004389"/>
    </source>
</evidence>
<dbReference type="PANTHER" id="PTHR13509">
    <property type="entry name" value="SEC61 SUBUNIT BETA"/>
    <property type="match status" value="1"/>
</dbReference>
<evidence type="ECO:0000256" key="9">
    <source>
        <dbReference type="ARBA" id="ARBA00023136"/>
    </source>
</evidence>
<comment type="function">
    <text evidence="10">Necessary for protein translocation in the endoplasmic reticulum.</text>
</comment>
<dbReference type="Proteomes" id="UP000243052">
    <property type="component" value="Chromosome iii"/>
</dbReference>